<reference evidence="1" key="1">
    <citation type="submission" date="2020-08" db="EMBL/GenBank/DDBJ databases">
        <title>Multicomponent nature underlies the extraordinary mechanical properties of spider dragline silk.</title>
        <authorList>
            <person name="Kono N."/>
            <person name="Nakamura H."/>
            <person name="Mori M."/>
            <person name="Yoshida Y."/>
            <person name="Ohtoshi R."/>
            <person name="Malay A.D."/>
            <person name="Moran D.A.P."/>
            <person name="Tomita M."/>
            <person name="Numata K."/>
            <person name="Arakawa K."/>
        </authorList>
    </citation>
    <scope>NUCLEOTIDE SEQUENCE</scope>
</reference>
<dbReference type="EMBL" id="BMAV01020249">
    <property type="protein sequence ID" value="GFY73633.1"/>
    <property type="molecule type" value="Genomic_DNA"/>
</dbReference>
<proteinExistence type="predicted"/>
<gene>
    <name evidence="1" type="ORF">TNIN_311831</name>
</gene>
<evidence type="ECO:0000313" key="1">
    <source>
        <dbReference type="EMBL" id="GFY73633.1"/>
    </source>
</evidence>
<evidence type="ECO:0000313" key="2">
    <source>
        <dbReference type="Proteomes" id="UP000886998"/>
    </source>
</evidence>
<keyword evidence="2" id="KW-1185">Reference proteome</keyword>
<name>A0A8X6YMP5_9ARAC</name>
<organism evidence="1 2">
    <name type="scientific">Trichonephila inaurata madagascariensis</name>
    <dbReference type="NCBI Taxonomy" id="2747483"/>
    <lineage>
        <taxon>Eukaryota</taxon>
        <taxon>Metazoa</taxon>
        <taxon>Ecdysozoa</taxon>
        <taxon>Arthropoda</taxon>
        <taxon>Chelicerata</taxon>
        <taxon>Arachnida</taxon>
        <taxon>Araneae</taxon>
        <taxon>Araneomorphae</taxon>
        <taxon>Entelegynae</taxon>
        <taxon>Araneoidea</taxon>
        <taxon>Nephilidae</taxon>
        <taxon>Trichonephila</taxon>
        <taxon>Trichonephila inaurata</taxon>
    </lineage>
</organism>
<protein>
    <submittedName>
        <fullName evidence="1">Uncharacterized protein</fullName>
    </submittedName>
</protein>
<comment type="caution">
    <text evidence="1">The sequence shown here is derived from an EMBL/GenBank/DDBJ whole genome shotgun (WGS) entry which is preliminary data.</text>
</comment>
<accession>A0A8X6YMP5</accession>
<dbReference type="AlphaFoldDB" id="A0A8X6YMP5"/>
<dbReference type="Proteomes" id="UP000886998">
    <property type="component" value="Unassembled WGS sequence"/>
</dbReference>
<sequence>MVVRASNKNEKTEGVEVHIYRFQALCVELLASEISRQEVPFSAPLPQVWMYRGVEKRAGHLHHAIF</sequence>